<organism evidence="2 3">
    <name type="scientific">Candidatus Liptonbacteria bacterium RIFOXYB1_FULL_36_10</name>
    <dbReference type="NCBI Taxonomy" id="1798654"/>
    <lineage>
        <taxon>Bacteria</taxon>
        <taxon>Candidatus Liptoniibacteriota</taxon>
    </lineage>
</organism>
<dbReference type="Pfam" id="PF07963">
    <property type="entry name" value="N_methyl"/>
    <property type="match status" value="1"/>
</dbReference>
<dbReference type="AlphaFoldDB" id="A0A1G2CNL3"/>
<accession>A0A1G2CNL3</accession>
<dbReference type="InterPro" id="IPR012902">
    <property type="entry name" value="N_methyl_site"/>
</dbReference>
<evidence type="ECO:0008006" key="4">
    <source>
        <dbReference type="Google" id="ProtNLM"/>
    </source>
</evidence>
<dbReference type="NCBIfam" id="TIGR02532">
    <property type="entry name" value="IV_pilin_GFxxxE"/>
    <property type="match status" value="1"/>
</dbReference>
<dbReference type="SUPFAM" id="SSF54523">
    <property type="entry name" value="Pili subunits"/>
    <property type="match status" value="1"/>
</dbReference>
<protein>
    <recommendedName>
        <fullName evidence="4">Prepilin-type N-terminal cleavage/methylation domain-containing protein</fullName>
    </recommendedName>
</protein>
<evidence type="ECO:0000313" key="2">
    <source>
        <dbReference type="EMBL" id="OGZ02994.1"/>
    </source>
</evidence>
<keyword evidence="1" id="KW-1133">Transmembrane helix</keyword>
<keyword evidence="1" id="KW-0812">Transmembrane</keyword>
<reference evidence="2 3" key="1">
    <citation type="journal article" date="2016" name="Nat. Commun.">
        <title>Thousands of microbial genomes shed light on interconnected biogeochemical processes in an aquifer system.</title>
        <authorList>
            <person name="Anantharaman K."/>
            <person name="Brown C.T."/>
            <person name="Hug L.A."/>
            <person name="Sharon I."/>
            <person name="Castelle C.J."/>
            <person name="Probst A.J."/>
            <person name="Thomas B.C."/>
            <person name="Singh A."/>
            <person name="Wilkins M.J."/>
            <person name="Karaoz U."/>
            <person name="Brodie E.L."/>
            <person name="Williams K.H."/>
            <person name="Hubbard S.S."/>
            <person name="Banfield J.F."/>
        </authorList>
    </citation>
    <scope>NUCLEOTIDE SEQUENCE [LARGE SCALE GENOMIC DNA]</scope>
</reference>
<dbReference type="Proteomes" id="UP000178599">
    <property type="component" value="Unassembled WGS sequence"/>
</dbReference>
<sequence length="185" mass="20143">MKIIEIKKRDREEGFTIVEVLVAIAMFSVILSVAMGSYLRILKNQGFLTAVMAANDNVSLAVEQMVRDIRTGTGFSVIDSGGGLIFKSDTGNCVKYWLYSESSSKSSLNFSSFNGDCSNAVFSGEKVTSDKVKVDELLFTLKSETSGGASFDTIGINMKISVSEKGMDYENEINTDVSPRKYFGG</sequence>
<comment type="caution">
    <text evidence="2">The sequence shown here is derived from an EMBL/GenBank/DDBJ whole genome shotgun (WGS) entry which is preliminary data.</text>
</comment>
<evidence type="ECO:0000256" key="1">
    <source>
        <dbReference type="SAM" id="Phobius"/>
    </source>
</evidence>
<feature type="transmembrane region" description="Helical" evidence="1">
    <location>
        <begin position="20"/>
        <end position="39"/>
    </location>
</feature>
<name>A0A1G2CNL3_9BACT</name>
<dbReference type="InterPro" id="IPR045584">
    <property type="entry name" value="Pilin-like"/>
</dbReference>
<gene>
    <name evidence="2" type="ORF">A2390_01200</name>
</gene>
<evidence type="ECO:0000313" key="3">
    <source>
        <dbReference type="Proteomes" id="UP000178599"/>
    </source>
</evidence>
<dbReference type="EMBL" id="MHLE01000013">
    <property type="protein sequence ID" value="OGZ02994.1"/>
    <property type="molecule type" value="Genomic_DNA"/>
</dbReference>
<keyword evidence="1" id="KW-0472">Membrane</keyword>
<proteinExistence type="predicted"/>